<feature type="domain" description="Carboxymuconolactone decarboxylase-like" evidence="1">
    <location>
        <begin position="46"/>
        <end position="96"/>
    </location>
</feature>
<dbReference type="InterPro" id="IPR004675">
    <property type="entry name" value="AhpD_core"/>
</dbReference>
<dbReference type="EMBL" id="NVVJ01000115">
    <property type="protein sequence ID" value="PCJ16727.1"/>
    <property type="molecule type" value="Genomic_DNA"/>
</dbReference>
<keyword evidence="2" id="KW-0575">Peroxidase</keyword>
<keyword evidence="2" id="KW-0560">Oxidoreductase</keyword>
<name>A0A2A5ABP6_9GAMM</name>
<dbReference type="Pfam" id="PF02627">
    <property type="entry name" value="CMD"/>
    <property type="match status" value="1"/>
</dbReference>
<comment type="caution">
    <text evidence="2">The sequence shown here is derived from an EMBL/GenBank/DDBJ whole genome shotgun (WGS) entry which is preliminary data.</text>
</comment>
<dbReference type="Proteomes" id="UP000218327">
    <property type="component" value="Unassembled WGS sequence"/>
</dbReference>
<protein>
    <submittedName>
        <fullName evidence="2">Alkylhydroperoxidase</fullName>
    </submittedName>
</protein>
<dbReference type="InterPro" id="IPR010195">
    <property type="entry name" value="Uncharacterised_peroxidase-rel"/>
</dbReference>
<dbReference type="SUPFAM" id="SSF69118">
    <property type="entry name" value="AhpD-like"/>
    <property type="match status" value="1"/>
</dbReference>
<evidence type="ECO:0000313" key="3">
    <source>
        <dbReference type="Proteomes" id="UP000218327"/>
    </source>
</evidence>
<gene>
    <name evidence="2" type="ORF">COA96_18275</name>
</gene>
<dbReference type="NCBIfam" id="TIGR01926">
    <property type="entry name" value="peroxid_rel"/>
    <property type="match status" value="1"/>
</dbReference>
<accession>A0A2A5ABP6</accession>
<sequence length="192" mass="21492">MTTQAISRFPIPDINDIDADIREKILAVQEKAGFIPNIFLALAHRPAEFRAFFAYHDALMEKSGGLSKGEREMIVVATSGLNQCSYCVVAHGAILRIREKNPLIADQLASNYRNADITQRQKAMLEFAVNVSQSAYTISDDTLQKLRDEGFNDEDIWDIGAIAALFALSNRMANMADIRPNQEFYSMGRNET</sequence>
<proteinExistence type="predicted"/>
<dbReference type="AlphaFoldDB" id="A0A2A5ABP6"/>
<dbReference type="PANTHER" id="PTHR35446">
    <property type="entry name" value="SI:CH211-175M2.5"/>
    <property type="match status" value="1"/>
</dbReference>
<dbReference type="Gene3D" id="1.20.1290.10">
    <property type="entry name" value="AhpD-like"/>
    <property type="match status" value="1"/>
</dbReference>
<dbReference type="NCBIfam" id="TIGR00778">
    <property type="entry name" value="ahpD_dom"/>
    <property type="match status" value="1"/>
</dbReference>
<reference evidence="3" key="1">
    <citation type="submission" date="2017-08" db="EMBL/GenBank/DDBJ databases">
        <title>A dynamic microbial community with high functional redundancy inhabits the cold, oxic subseafloor aquifer.</title>
        <authorList>
            <person name="Tully B.J."/>
            <person name="Wheat C.G."/>
            <person name="Glazer B.T."/>
            <person name="Huber J.A."/>
        </authorList>
    </citation>
    <scope>NUCLEOTIDE SEQUENCE [LARGE SCALE GENOMIC DNA]</scope>
</reference>
<organism evidence="2 3">
    <name type="scientific">SAR86 cluster bacterium</name>
    <dbReference type="NCBI Taxonomy" id="2030880"/>
    <lineage>
        <taxon>Bacteria</taxon>
        <taxon>Pseudomonadati</taxon>
        <taxon>Pseudomonadota</taxon>
        <taxon>Gammaproteobacteria</taxon>
        <taxon>SAR86 cluster</taxon>
    </lineage>
</organism>
<evidence type="ECO:0000313" key="2">
    <source>
        <dbReference type="EMBL" id="PCJ16727.1"/>
    </source>
</evidence>
<dbReference type="GO" id="GO:0051920">
    <property type="term" value="F:peroxiredoxin activity"/>
    <property type="evidence" value="ECO:0007669"/>
    <property type="project" value="InterPro"/>
</dbReference>
<dbReference type="Gene3D" id="1.20.5.810">
    <property type="entry name" value="AhpD-like"/>
    <property type="match status" value="1"/>
</dbReference>
<dbReference type="PANTHER" id="PTHR35446:SF2">
    <property type="entry name" value="CARBOXYMUCONOLACTONE DECARBOXYLASE-LIKE DOMAIN-CONTAINING PROTEIN"/>
    <property type="match status" value="1"/>
</dbReference>
<dbReference type="InterPro" id="IPR029032">
    <property type="entry name" value="AhpD-like"/>
</dbReference>
<dbReference type="InterPro" id="IPR003779">
    <property type="entry name" value="CMD-like"/>
</dbReference>
<evidence type="ECO:0000259" key="1">
    <source>
        <dbReference type="Pfam" id="PF02627"/>
    </source>
</evidence>